<gene>
    <name evidence="2" type="ordered locus">Hoch_0592</name>
</gene>
<evidence type="ECO:0000256" key="1">
    <source>
        <dbReference type="SAM" id="MobiDB-lite"/>
    </source>
</evidence>
<dbReference type="HOGENOM" id="CLU_288179_0_0_7"/>
<dbReference type="KEGG" id="hoh:Hoch_0592"/>
<evidence type="ECO:0000313" key="2">
    <source>
        <dbReference type="EMBL" id="ACY13229.1"/>
    </source>
</evidence>
<sequence length="945" mass="104772">MNAPHISEADIRASYRFLAHEGHGITELRIIGKTRGDVRIGYFNDEDAFTRACTEANGTGQVYVGIQPRPAAFLSQADNALQRLKSGARDSRIEHITSVVFDIDPVRTKNTASTDEELGRAVACGDRISDWLASQGCVRPVRQMSGNGCQLWFAVPPVELTPDNRDDMRDRLRMFEAGIRERFQGNGVAIDSIYNFSRIIKVIGTLSVKGEPTAERPHRLSRSLDAFERREDAALLDMIMVTQPSKGSGASTKRKASKKPPTISPQLSPWVREQLSSNPNLRALFEGHGKASIGLTGEALDTSSSGYDFSFLLKLVTLGATDPSVLATALWHRPDGHARAKGPGYIRRSVANALERMKPSMPSLAALREQQLVLEGQVCEGPDHYFVYGKDSRRVVSNFRLAPKARLRTDDGEILVADVEIDNGRSYRDARFPPSAWASRRNFIQAFPTVDMQWVGSDTNVQGVLRILTRCPVPVLTATSVLGYHDTQRGPRWLTPEFVLGPDGPDEQSDVTFHHRGDVLPKRMGYRFAPRDEVCALAREVLPTLLQLNEPAVLLPVLGWFFATPFKPRVMDRLGHFPILMVWGTQGSGKSTLVKDIFWRLFGIDSCEPFSATQTEFALLRLLSSTNSVPVFLDEYKPSDMPPRRLSTLQRSLRRVYGGEDEERGRADLSVTSYRLSAPVVLAGEARPDDAALVDRLVSVMPNKNRLDEHPEHGDACRRLGALDLGVLAVPYIQFALGRDTAADLDSSVDIADALLASMTSASNVSARCRDNLRTVVFGLMMFKAFAASVGITDLPPLDYQAAVEGTIDDLMDGDKGAKSPLDEFIEACSVLAYNGALEPDHHYVVMDNVLCLQLRACWEIYLEHRRRTGQSDMSSQLRSVRRMLRENHQRGGYVIDLGKQIQLRDCRPRLVAIDLEQAGELLDLSDFPRGMQRSWGGSHPHASA</sequence>
<reference evidence="2 3" key="1">
    <citation type="journal article" date="2010" name="Stand. Genomic Sci.">
        <title>Complete genome sequence of Haliangium ochraceum type strain (SMP-2).</title>
        <authorList>
            <consortium name="US DOE Joint Genome Institute (JGI-PGF)"/>
            <person name="Ivanova N."/>
            <person name="Daum C."/>
            <person name="Lang E."/>
            <person name="Abt B."/>
            <person name="Kopitz M."/>
            <person name="Saunders E."/>
            <person name="Lapidus A."/>
            <person name="Lucas S."/>
            <person name="Glavina Del Rio T."/>
            <person name="Nolan M."/>
            <person name="Tice H."/>
            <person name="Copeland A."/>
            <person name="Cheng J.F."/>
            <person name="Chen F."/>
            <person name="Bruce D."/>
            <person name="Goodwin L."/>
            <person name="Pitluck S."/>
            <person name="Mavromatis K."/>
            <person name="Pati A."/>
            <person name="Mikhailova N."/>
            <person name="Chen A."/>
            <person name="Palaniappan K."/>
            <person name="Land M."/>
            <person name="Hauser L."/>
            <person name="Chang Y.J."/>
            <person name="Jeffries C.D."/>
            <person name="Detter J.C."/>
            <person name="Brettin T."/>
            <person name="Rohde M."/>
            <person name="Goker M."/>
            <person name="Bristow J."/>
            <person name="Markowitz V."/>
            <person name="Eisen J.A."/>
            <person name="Hugenholtz P."/>
            <person name="Kyrpides N.C."/>
            <person name="Klenk H.P."/>
        </authorList>
    </citation>
    <scope>NUCLEOTIDE SEQUENCE [LARGE SCALE GENOMIC DNA]</scope>
    <source>
        <strain evidence="3">DSM 14365 / CIP 107738 / JCM 11303 / AJ 13395 / SMP-2</strain>
    </source>
</reference>
<accession>D0LLL2</accession>
<dbReference type="eggNOG" id="COG0358">
    <property type="taxonomic scope" value="Bacteria"/>
</dbReference>
<evidence type="ECO:0000313" key="3">
    <source>
        <dbReference type="Proteomes" id="UP000001880"/>
    </source>
</evidence>
<dbReference type="eggNOG" id="COG1793">
    <property type="taxonomic scope" value="Bacteria"/>
</dbReference>
<dbReference type="STRING" id="502025.Hoch_0592"/>
<feature type="region of interest" description="Disordered" evidence="1">
    <location>
        <begin position="244"/>
        <end position="266"/>
    </location>
</feature>
<dbReference type="EMBL" id="CP001804">
    <property type="protein sequence ID" value="ACY13229.1"/>
    <property type="molecule type" value="Genomic_DNA"/>
</dbReference>
<name>D0LLL2_HALO1</name>
<dbReference type="RefSeq" id="WP_012825856.1">
    <property type="nucleotide sequence ID" value="NC_013440.1"/>
</dbReference>
<protein>
    <submittedName>
        <fullName evidence="2">Uncharacterized protein</fullName>
    </submittedName>
</protein>
<dbReference type="Proteomes" id="UP000001880">
    <property type="component" value="Chromosome"/>
</dbReference>
<organism evidence="2 3">
    <name type="scientific">Haliangium ochraceum (strain DSM 14365 / JCM 11303 / SMP-2)</name>
    <dbReference type="NCBI Taxonomy" id="502025"/>
    <lineage>
        <taxon>Bacteria</taxon>
        <taxon>Pseudomonadati</taxon>
        <taxon>Myxococcota</taxon>
        <taxon>Polyangia</taxon>
        <taxon>Haliangiales</taxon>
        <taxon>Kofleriaceae</taxon>
        <taxon>Haliangium</taxon>
    </lineage>
</organism>
<dbReference type="OrthoDB" id="5476734at2"/>
<keyword evidence="3" id="KW-1185">Reference proteome</keyword>
<proteinExistence type="predicted"/>
<dbReference type="AlphaFoldDB" id="D0LLL2"/>